<evidence type="ECO:0000313" key="1">
    <source>
        <dbReference type="EMBL" id="CCX06215.1"/>
    </source>
</evidence>
<accession>U4KXJ1</accession>
<dbReference type="Proteomes" id="UP000018144">
    <property type="component" value="Unassembled WGS sequence"/>
</dbReference>
<dbReference type="EMBL" id="HF935283">
    <property type="protein sequence ID" value="CCX06215.1"/>
    <property type="molecule type" value="Genomic_DNA"/>
</dbReference>
<dbReference type="AlphaFoldDB" id="U4KXJ1"/>
<reference evidence="1 2" key="1">
    <citation type="journal article" date="2013" name="PLoS Genet.">
        <title>The genome and development-dependent transcriptomes of Pyronema confluens: a window into fungal evolution.</title>
        <authorList>
            <person name="Traeger S."/>
            <person name="Altegoer F."/>
            <person name="Freitag M."/>
            <person name="Gabaldon T."/>
            <person name="Kempken F."/>
            <person name="Kumar A."/>
            <person name="Marcet-Houben M."/>
            <person name="Poggeler S."/>
            <person name="Stajich J.E."/>
            <person name="Nowrousian M."/>
        </authorList>
    </citation>
    <scope>NUCLEOTIDE SEQUENCE [LARGE SCALE GENOMIC DNA]</scope>
    <source>
        <strain evidence="2">CBS 100304</strain>
        <tissue evidence="1">Vegetative mycelium</tissue>
    </source>
</reference>
<organism evidence="1 2">
    <name type="scientific">Pyronema omphalodes (strain CBS 100304)</name>
    <name type="common">Pyronema confluens</name>
    <dbReference type="NCBI Taxonomy" id="1076935"/>
    <lineage>
        <taxon>Eukaryota</taxon>
        <taxon>Fungi</taxon>
        <taxon>Dikarya</taxon>
        <taxon>Ascomycota</taxon>
        <taxon>Pezizomycotina</taxon>
        <taxon>Pezizomycetes</taxon>
        <taxon>Pezizales</taxon>
        <taxon>Pyronemataceae</taxon>
        <taxon>Pyronema</taxon>
    </lineage>
</organism>
<keyword evidence="2" id="KW-1185">Reference proteome</keyword>
<name>U4KXJ1_PYROM</name>
<proteinExistence type="predicted"/>
<evidence type="ECO:0000313" key="2">
    <source>
        <dbReference type="Proteomes" id="UP000018144"/>
    </source>
</evidence>
<sequence>MDCRPQLIKIGYKSRTEKSWPMGSVDLVEDGKFGPRLVVNSSFVARKPSFICDPMEYTTTLVNNHIVVLTSKDPEAEAQTVALTFQELSEAAQTYYVTLDYFKELEFLSPTINTKHHVNTFQLQRIELNDTTGEQLLLPTPRWNSKLMLYGESYALK</sequence>
<gene>
    <name evidence="1" type="ORF">PCON_05802</name>
</gene>
<protein>
    <submittedName>
        <fullName evidence="1">Uncharacterized protein</fullName>
    </submittedName>
</protein>